<evidence type="ECO:0000313" key="3">
    <source>
        <dbReference type="EMBL" id="MFC3172927.1"/>
    </source>
</evidence>
<protein>
    <recommendedName>
        <fullName evidence="5">DUF4129 domain-containing protein</fullName>
    </recommendedName>
</protein>
<keyword evidence="2" id="KW-0812">Transmembrane</keyword>
<reference evidence="4" key="1">
    <citation type="journal article" date="2019" name="Int. J. Syst. Evol. Microbiol.">
        <title>The Global Catalogue of Microorganisms (GCM) 10K type strain sequencing project: providing services to taxonomists for standard genome sequencing and annotation.</title>
        <authorList>
            <consortium name="The Broad Institute Genomics Platform"/>
            <consortium name="The Broad Institute Genome Sequencing Center for Infectious Disease"/>
            <person name="Wu L."/>
            <person name="Ma J."/>
        </authorList>
    </citation>
    <scope>NUCLEOTIDE SEQUENCE [LARGE SCALE GENOMIC DNA]</scope>
    <source>
        <strain evidence="4">KCTC 42984</strain>
    </source>
</reference>
<proteinExistence type="predicted"/>
<evidence type="ECO:0000256" key="2">
    <source>
        <dbReference type="SAM" id="Phobius"/>
    </source>
</evidence>
<evidence type="ECO:0000313" key="4">
    <source>
        <dbReference type="Proteomes" id="UP001595604"/>
    </source>
</evidence>
<feature type="transmembrane region" description="Helical" evidence="2">
    <location>
        <begin position="85"/>
        <end position="102"/>
    </location>
</feature>
<sequence length="232" mass="24918">MEAAAIEQSLSGEQGASGAGSAPGSDWAGDWQAVRDAADIQYAPMAPSPPPPTPDWLKRLGEWLEALLAPLGRWLGLSWPVFEKVLGLLGLIALVALGWVLARRWLAARRARPPRPAPAWTPDREEALALLDDADRLAAAGDHAGAVHLLLKRSVGQIAAARPDWIAPASTAREIAALERLAPRARTAFVRIAERVERSRFALRALSADDWREARAAYADFALASIEAPNPA</sequence>
<feature type="region of interest" description="Disordered" evidence="1">
    <location>
        <begin position="1"/>
        <end position="29"/>
    </location>
</feature>
<gene>
    <name evidence="3" type="ORF">ACFOD9_01545</name>
</gene>
<dbReference type="EMBL" id="JBHRTQ010000002">
    <property type="protein sequence ID" value="MFC3172927.1"/>
    <property type="molecule type" value="Genomic_DNA"/>
</dbReference>
<feature type="compositionally biased region" description="Low complexity" evidence="1">
    <location>
        <begin position="9"/>
        <end position="29"/>
    </location>
</feature>
<dbReference type="Proteomes" id="UP001595604">
    <property type="component" value="Unassembled WGS sequence"/>
</dbReference>
<accession>A0ABV7ILR0</accession>
<keyword evidence="2" id="KW-0472">Membrane</keyword>
<organism evidence="3 4">
    <name type="scientific">Novosphingobium bradum</name>
    <dbReference type="NCBI Taxonomy" id="1737444"/>
    <lineage>
        <taxon>Bacteria</taxon>
        <taxon>Pseudomonadati</taxon>
        <taxon>Pseudomonadota</taxon>
        <taxon>Alphaproteobacteria</taxon>
        <taxon>Sphingomonadales</taxon>
        <taxon>Sphingomonadaceae</taxon>
        <taxon>Novosphingobium</taxon>
    </lineage>
</organism>
<keyword evidence="4" id="KW-1185">Reference proteome</keyword>
<name>A0ABV7ILR0_9SPHN</name>
<dbReference type="RefSeq" id="WP_379508322.1">
    <property type="nucleotide sequence ID" value="NZ_JBHRTQ010000002.1"/>
</dbReference>
<evidence type="ECO:0008006" key="5">
    <source>
        <dbReference type="Google" id="ProtNLM"/>
    </source>
</evidence>
<keyword evidence="2" id="KW-1133">Transmembrane helix</keyword>
<comment type="caution">
    <text evidence="3">The sequence shown here is derived from an EMBL/GenBank/DDBJ whole genome shotgun (WGS) entry which is preliminary data.</text>
</comment>
<evidence type="ECO:0000256" key="1">
    <source>
        <dbReference type="SAM" id="MobiDB-lite"/>
    </source>
</evidence>